<evidence type="ECO:0000313" key="1">
    <source>
        <dbReference type="EMBL" id="CBX28774.1"/>
    </source>
</evidence>
<gene>
    <name evidence="1" type="ORF">N47_L13720</name>
</gene>
<dbReference type="InterPro" id="IPR007804">
    <property type="entry name" value="GvpG"/>
</dbReference>
<dbReference type="EMBL" id="FR695869">
    <property type="protein sequence ID" value="CBX28774.1"/>
    <property type="molecule type" value="Genomic_DNA"/>
</dbReference>
<organism evidence="1">
    <name type="scientific">uncultured Desulfobacterium sp</name>
    <dbReference type="NCBI Taxonomy" id="201089"/>
    <lineage>
        <taxon>Bacteria</taxon>
        <taxon>Pseudomonadati</taxon>
        <taxon>Thermodesulfobacteriota</taxon>
        <taxon>Desulfobacteria</taxon>
        <taxon>Desulfobacterales</taxon>
        <taxon>Desulfobacteriaceae</taxon>
        <taxon>Desulfobacterium</taxon>
        <taxon>environmental samples</taxon>
    </lineage>
</organism>
<reference evidence="1" key="1">
    <citation type="journal article" date="2011" name="Environ. Microbiol.">
        <title>Genomic insights into the metabolic potential of the polycyclic aromatic hydrocarbon degrading sulfate-reducing Deltaproteobacterium N47.</title>
        <authorList>
            <person name="Bergmann F."/>
            <person name="Selesi D."/>
            <person name="Weinmaier T."/>
            <person name="Tischler P."/>
            <person name="Rattei T."/>
            <person name="Meckenstock R.U."/>
        </authorList>
    </citation>
    <scope>NUCLEOTIDE SEQUENCE</scope>
</reference>
<dbReference type="AlphaFoldDB" id="E1YDY0"/>
<name>E1YDY0_9BACT</name>
<sequence length="87" mass="9920">MFLIDDILLAPAKGILWIFKGIHDAAEEEQANEAENITAKLSELYMLLETGQMTEAQFDAEEMVLLDRLDAIKERVENRENEVVPTK</sequence>
<evidence type="ECO:0008006" key="2">
    <source>
        <dbReference type="Google" id="ProtNLM"/>
    </source>
</evidence>
<protein>
    <recommendedName>
        <fullName evidence="2">Gas vesicle protein GvpG</fullName>
    </recommendedName>
</protein>
<accession>E1YDY0</accession>
<dbReference type="Pfam" id="PF05120">
    <property type="entry name" value="GvpG"/>
    <property type="match status" value="1"/>
</dbReference>
<proteinExistence type="predicted"/>